<evidence type="ECO:0000313" key="3">
    <source>
        <dbReference type="Proteomes" id="UP000019487"/>
    </source>
</evidence>
<dbReference type="SMART" id="SM00225">
    <property type="entry name" value="BTB"/>
    <property type="match status" value="1"/>
</dbReference>
<dbReference type="Proteomes" id="UP000019487">
    <property type="component" value="Unassembled WGS sequence"/>
</dbReference>
<dbReference type="PROSITE" id="PS50097">
    <property type="entry name" value="BTB"/>
    <property type="match status" value="1"/>
</dbReference>
<name>W9C1R1_SCLBF</name>
<organism evidence="2 3">
    <name type="scientific">Sclerotinia borealis (strain F-4128)</name>
    <dbReference type="NCBI Taxonomy" id="1432307"/>
    <lineage>
        <taxon>Eukaryota</taxon>
        <taxon>Fungi</taxon>
        <taxon>Dikarya</taxon>
        <taxon>Ascomycota</taxon>
        <taxon>Pezizomycotina</taxon>
        <taxon>Leotiomycetes</taxon>
        <taxon>Helotiales</taxon>
        <taxon>Sclerotiniaceae</taxon>
        <taxon>Sclerotinia</taxon>
    </lineage>
</organism>
<dbReference type="HOGENOM" id="CLU_068279_4_0_1"/>
<dbReference type="OrthoDB" id="194443at2759"/>
<comment type="caution">
    <text evidence="2">The sequence shown here is derived from an EMBL/GenBank/DDBJ whole genome shotgun (WGS) entry which is preliminary data.</text>
</comment>
<protein>
    <recommendedName>
        <fullName evidence="1">BTB domain-containing protein</fullName>
    </recommendedName>
</protein>
<keyword evidence="3" id="KW-1185">Reference proteome</keyword>
<dbReference type="AlphaFoldDB" id="W9C1R1"/>
<dbReference type="PANTHER" id="PTHR47843:SF7">
    <property type="entry name" value="BTB DOMAIN-CONTAINING PROTEIN"/>
    <property type="match status" value="1"/>
</dbReference>
<proteinExistence type="predicted"/>
<dbReference type="CDD" id="cd18186">
    <property type="entry name" value="BTB_POZ_ZBTB_KLHL-like"/>
    <property type="match status" value="1"/>
</dbReference>
<dbReference type="Pfam" id="PF00651">
    <property type="entry name" value="BTB"/>
    <property type="match status" value="1"/>
</dbReference>
<gene>
    <name evidence="2" type="ORF">SBOR_9946</name>
</gene>
<reference evidence="2 3" key="1">
    <citation type="journal article" date="2014" name="Genome Announc.">
        <title>Draft genome sequence of Sclerotinia borealis, a psychrophilic plant pathogenic fungus.</title>
        <authorList>
            <person name="Mardanov A.V."/>
            <person name="Beletsky A.V."/>
            <person name="Kadnikov V.V."/>
            <person name="Ignatov A.N."/>
            <person name="Ravin N.V."/>
        </authorList>
    </citation>
    <scope>NUCLEOTIDE SEQUENCE [LARGE SCALE GENOMIC DNA]</scope>
    <source>
        <strain evidence="3">F-4157</strain>
    </source>
</reference>
<sequence length="209" mass="23191">MALTEGNIDSKNNSVQRYSEVLGTDIVKTVVGGSGTNKVKFAIRRKILCARVPFFKCMFMGDFAEATTQSAALPEDDPDAFRLLLTWLYTGSIASENFPDDSFLIPLSTLFILAEKYNVSALMDSSIDRIILAYAIGNPDNTTIDMDGWSSEQIQNIMYDSIDFARDVSQLLRGRLGQSVQSPFMEPDCDYHQHKKDEPCLYGGKSTAA</sequence>
<dbReference type="InterPro" id="IPR000210">
    <property type="entry name" value="BTB/POZ_dom"/>
</dbReference>
<evidence type="ECO:0000259" key="1">
    <source>
        <dbReference type="PROSITE" id="PS50097"/>
    </source>
</evidence>
<dbReference type="STRING" id="1432307.W9C1R1"/>
<feature type="domain" description="BTB" evidence="1">
    <location>
        <begin position="24"/>
        <end position="97"/>
    </location>
</feature>
<dbReference type="InterPro" id="IPR011333">
    <property type="entry name" value="SKP1/BTB/POZ_sf"/>
</dbReference>
<accession>W9C1R1</accession>
<dbReference type="PANTHER" id="PTHR47843">
    <property type="entry name" value="BTB DOMAIN-CONTAINING PROTEIN-RELATED"/>
    <property type="match status" value="1"/>
</dbReference>
<evidence type="ECO:0000313" key="2">
    <source>
        <dbReference type="EMBL" id="ESZ89668.1"/>
    </source>
</evidence>
<dbReference type="EMBL" id="AYSA01000830">
    <property type="protein sequence ID" value="ESZ89668.1"/>
    <property type="molecule type" value="Genomic_DNA"/>
</dbReference>
<dbReference type="Gene3D" id="3.30.710.10">
    <property type="entry name" value="Potassium Channel Kv1.1, Chain A"/>
    <property type="match status" value="1"/>
</dbReference>
<dbReference type="SUPFAM" id="SSF54695">
    <property type="entry name" value="POZ domain"/>
    <property type="match status" value="1"/>
</dbReference>